<reference evidence="1 2" key="1">
    <citation type="submission" date="2020-04" db="EMBL/GenBank/DDBJ databases">
        <authorList>
            <person name="Alioto T."/>
            <person name="Alioto T."/>
            <person name="Gomez Garrido J."/>
        </authorList>
    </citation>
    <scope>NUCLEOTIDE SEQUENCE [LARGE SCALE GENOMIC DNA]</scope>
</reference>
<protein>
    <submittedName>
        <fullName evidence="1">Uncharacterized protein</fullName>
    </submittedName>
</protein>
<comment type="caution">
    <text evidence="1">The sequence shown here is derived from an EMBL/GenBank/DDBJ whole genome shotgun (WGS) entry which is preliminary data.</text>
</comment>
<sequence>MSSNTKIRSAKELQNILRDSEEEVLAKIGLSHLLPGQSSISFALPFWMTTVTIQMKATTLLLTAIPFTTNILNILPCKRHCKTIFAIILQNSPKMSPVQNRTVFG</sequence>
<evidence type="ECO:0000313" key="2">
    <source>
        <dbReference type="Proteomes" id="UP000494165"/>
    </source>
</evidence>
<dbReference type="EMBL" id="CADEPI010000959">
    <property type="protein sequence ID" value="CAB3388862.1"/>
    <property type="molecule type" value="Genomic_DNA"/>
</dbReference>
<proteinExistence type="predicted"/>
<keyword evidence="2" id="KW-1185">Reference proteome</keyword>
<dbReference type="AlphaFoldDB" id="A0A8S1DXM0"/>
<organism evidence="1 2">
    <name type="scientific">Cloeon dipterum</name>
    <dbReference type="NCBI Taxonomy" id="197152"/>
    <lineage>
        <taxon>Eukaryota</taxon>
        <taxon>Metazoa</taxon>
        <taxon>Ecdysozoa</taxon>
        <taxon>Arthropoda</taxon>
        <taxon>Hexapoda</taxon>
        <taxon>Insecta</taxon>
        <taxon>Pterygota</taxon>
        <taxon>Palaeoptera</taxon>
        <taxon>Ephemeroptera</taxon>
        <taxon>Pisciforma</taxon>
        <taxon>Baetidae</taxon>
        <taxon>Cloeon</taxon>
    </lineage>
</organism>
<dbReference type="Proteomes" id="UP000494165">
    <property type="component" value="Unassembled WGS sequence"/>
</dbReference>
<evidence type="ECO:0000313" key="1">
    <source>
        <dbReference type="EMBL" id="CAB3388862.1"/>
    </source>
</evidence>
<name>A0A8S1DXM0_9INSE</name>
<accession>A0A8S1DXM0</accession>
<gene>
    <name evidence="1" type="ORF">CLODIP_2_CD04929</name>
</gene>